<proteinExistence type="predicted"/>
<reference evidence="2" key="1">
    <citation type="submission" date="2018-07" db="EMBL/GenBank/DDBJ databases">
        <authorList>
            <person name="Liu B.-T."/>
            <person name="Du Z."/>
        </authorList>
    </citation>
    <scope>NUCLEOTIDE SEQUENCE [LARGE SCALE GENOMIC DNA]</scope>
    <source>
        <strain evidence="2">XYN52</strain>
    </source>
</reference>
<dbReference type="AlphaFoldDB" id="A0A369W232"/>
<protein>
    <recommendedName>
        <fullName evidence="3">Peptidoglycan binding-like domain-containing protein</fullName>
    </recommendedName>
</protein>
<dbReference type="RefSeq" id="WP_114646848.1">
    <property type="nucleotide sequence ID" value="NZ_QQNH01000028.1"/>
</dbReference>
<dbReference type="Proteomes" id="UP000253759">
    <property type="component" value="Unassembled WGS sequence"/>
</dbReference>
<name>A0A369W232_9HYPH</name>
<dbReference type="EMBL" id="QQNH01000028">
    <property type="protein sequence ID" value="RDE07945.1"/>
    <property type="molecule type" value="Genomic_DNA"/>
</dbReference>
<dbReference type="OrthoDB" id="7929840at2"/>
<keyword evidence="2" id="KW-1185">Reference proteome</keyword>
<evidence type="ECO:0008006" key="3">
    <source>
        <dbReference type="Google" id="ProtNLM"/>
    </source>
</evidence>
<sequence>MLREVGLVAPPINLEAAQTGNERILNEDDYVIFYLAEDITGDVMPDGSVRGHLEPALSPPKRGNSAVLMGMAADMLDGLVLIHQHSCQYDIYKTEVSHSCDTLSGTSGSLVAIFDGTALTALGLHNASPSGETVAELPAAPGFWNIALHIAHFLGPANEQLPRPDLLAFDIQFELKQAGCYTGALDNLWGPGSRDALSRYAQASGLSLDSLDPTQETFDTLRDRQSQDRIC</sequence>
<accession>A0A369W232</accession>
<comment type="caution">
    <text evidence="1">The sequence shown here is derived from an EMBL/GenBank/DDBJ whole genome shotgun (WGS) entry which is preliminary data.</text>
</comment>
<evidence type="ECO:0000313" key="1">
    <source>
        <dbReference type="EMBL" id="RDE07945.1"/>
    </source>
</evidence>
<gene>
    <name evidence="1" type="ORF">DVH29_14165</name>
</gene>
<organism evidence="1 2">
    <name type="scientific">Pelagibacterium lacus</name>
    <dbReference type="NCBI Taxonomy" id="2282655"/>
    <lineage>
        <taxon>Bacteria</taxon>
        <taxon>Pseudomonadati</taxon>
        <taxon>Pseudomonadota</taxon>
        <taxon>Alphaproteobacteria</taxon>
        <taxon>Hyphomicrobiales</taxon>
        <taxon>Devosiaceae</taxon>
        <taxon>Pelagibacterium</taxon>
    </lineage>
</organism>
<evidence type="ECO:0000313" key="2">
    <source>
        <dbReference type="Proteomes" id="UP000253759"/>
    </source>
</evidence>